<dbReference type="AlphaFoldDB" id="A0A0E9NHG3"/>
<dbReference type="CDD" id="cd16988">
    <property type="entry name" value="ANTH_N_YAP180"/>
    <property type="match status" value="1"/>
</dbReference>
<reference evidence="8 9" key="1">
    <citation type="journal article" date="2011" name="J. Gen. Appl. Microbiol.">
        <title>Draft genome sequencing of the enigmatic yeast Saitoella complicata.</title>
        <authorList>
            <person name="Nishida H."/>
            <person name="Hamamoto M."/>
            <person name="Sugiyama J."/>
        </authorList>
    </citation>
    <scope>NUCLEOTIDE SEQUENCE [LARGE SCALE GENOMIC DNA]</scope>
    <source>
        <strain evidence="8 9">NRRL Y-17804</strain>
    </source>
</reference>
<feature type="signal peptide" evidence="5">
    <location>
        <begin position="1"/>
        <end position="24"/>
    </location>
</feature>
<accession>A0A0E9NHG3</accession>
<proteinExistence type="inferred from homology"/>
<dbReference type="SUPFAM" id="SSF48464">
    <property type="entry name" value="ENTH/VHS domain"/>
    <property type="match status" value="1"/>
</dbReference>
<evidence type="ECO:0000313" key="9">
    <source>
        <dbReference type="Proteomes" id="UP000033140"/>
    </source>
</evidence>
<keyword evidence="2" id="KW-0963">Cytoplasm</keyword>
<feature type="region of interest" description="Disordered" evidence="6">
    <location>
        <begin position="796"/>
        <end position="876"/>
    </location>
</feature>
<dbReference type="GO" id="GO:0030136">
    <property type="term" value="C:clathrin-coated vesicle"/>
    <property type="evidence" value="ECO:0007669"/>
    <property type="project" value="InterPro"/>
</dbReference>
<evidence type="ECO:0000256" key="4">
    <source>
        <dbReference type="ARBA" id="ARBA00023315"/>
    </source>
</evidence>
<keyword evidence="9" id="KW-1185">Reference proteome</keyword>
<dbReference type="InterPro" id="IPR014712">
    <property type="entry name" value="ANTH_dom_sf"/>
</dbReference>
<dbReference type="GO" id="GO:0006508">
    <property type="term" value="P:proteolysis"/>
    <property type="evidence" value="ECO:0007669"/>
    <property type="project" value="UniProtKB-KW"/>
</dbReference>
<dbReference type="FunFam" id="1.20.58.150:FF:000004">
    <property type="entry name" value="ENTH domain protein"/>
    <property type="match status" value="1"/>
</dbReference>
<dbReference type="InterPro" id="IPR011417">
    <property type="entry name" value="ANTH_dom"/>
</dbReference>
<dbReference type="InterPro" id="IPR037457">
    <property type="entry name" value="M28_QC"/>
</dbReference>
<keyword evidence="5" id="KW-0645">Protease</keyword>
<organism evidence="8 9">
    <name type="scientific">Saitoella complicata (strain BCRC 22490 / CBS 7301 / JCM 7358 / NBRC 10748 / NRRL Y-17804)</name>
    <dbReference type="NCBI Taxonomy" id="698492"/>
    <lineage>
        <taxon>Eukaryota</taxon>
        <taxon>Fungi</taxon>
        <taxon>Dikarya</taxon>
        <taxon>Ascomycota</taxon>
        <taxon>Taphrinomycotina</taxon>
        <taxon>Taphrinomycotina incertae sedis</taxon>
        <taxon>Saitoella</taxon>
    </lineage>
</organism>
<dbReference type="GO" id="GO:0048268">
    <property type="term" value="P:clathrin coat assembly"/>
    <property type="evidence" value="ECO:0007669"/>
    <property type="project" value="InterPro"/>
</dbReference>
<dbReference type="GO" id="GO:0005545">
    <property type="term" value="F:1-phosphatidylinositol binding"/>
    <property type="evidence" value="ECO:0007669"/>
    <property type="project" value="InterPro"/>
</dbReference>
<comment type="similarity">
    <text evidence="5">Belongs to the peptidase M28 family.</text>
</comment>
<feature type="compositionally biased region" description="Low complexity" evidence="6">
    <location>
        <begin position="937"/>
        <end position="951"/>
    </location>
</feature>
<dbReference type="GO" id="GO:0030276">
    <property type="term" value="F:clathrin binding"/>
    <property type="evidence" value="ECO:0007669"/>
    <property type="project" value="InterPro"/>
</dbReference>
<feature type="compositionally biased region" description="Basic and acidic residues" evidence="6">
    <location>
        <begin position="687"/>
        <end position="702"/>
    </location>
</feature>
<keyword evidence="3" id="KW-0808">Transferase</keyword>
<dbReference type="CDD" id="cd03880">
    <property type="entry name" value="M28_QC_like"/>
    <property type="match status" value="1"/>
</dbReference>
<dbReference type="InterPro" id="IPR040234">
    <property type="entry name" value="QC/QCL"/>
</dbReference>
<dbReference type="PANTHER" id="PTHR12283">
    <property type="entry name" value="GLUTAMINYL-PEPTIDE CYCLOTRANSFERASE"/>
    <property type="match status" value="1"/>
</dbReference>
<dbReference type="SUPFAM" id="SSF89009">
    <property type="entry name" value="GAT-like domain"/>
    <property type="match status" value="1"/>
</dbReference>
<evidence type="ECO:0000256" key="5">
    <source>
        <dbReference type="RuleBase" id="RU361240"/>
    </source>
</evidence>
<dbReference type="Pfam" id="PF07651">
    <property type="entry name" value="ANTH"/>
    <property type="match status" value="1"/>
</dbReference>
<reference evidence="8 9" key="2">
    <citation type="journal article" date="2014" name="J. Gen. Appl. Microbiol.">
        <title>The early diverging ascomycetous budding yeast Saitoella complicata has three histone deacetylases belonging to the Clr6, Hos2, and Rpd3 lineages.</title>
        <authorList>
            <person name="Nishida H."/>
            <person name="Matsumoto T."/>
            <person name="Kondo S."/>
            <person name="Hamamoto M."/>
            <person name="Yoshikawa H."/>
        </authorList>
    </citation>
    <scope>NUCLEOTIDE SEQUENCE [LARGE SCALE GENOMIC DNA]</scope>
    <source>
        <strain evidence="8 9">NRRL Y-17804</strain>
    </source>
</reference>
<feature type="domain" description="ENTH" evidence="7">
    <location>
        <begin position="404"/>
        <end position="531"/>
    </location>
</feature>
<dbReference type="SUPFAM" id="SSF53187">
    <property type="entry name" value="Zn-dependent exopeptidases"/>
    <property type="match status" value="1"/>
</dbReference>
<name>A0A0E9NHG3_SAICN</name>
<dbReference type="CDD" id="cd22541">
    <property type="entry name" value="SP5_N"/>
    <property type="match status" value="1"/>
</dbReference>
<dbReference type="GO" id="GO:0008270">
    <property type="term" value="F:zinc ion binding"/>
    <property type="evidence" value="ECO:0007669"/>
    <property type="project" value="TreeGrafter"/>
</dbReference>
<dbReference type="InterPro" id="IPR007484">
    <property type="entry name" value="Peptidase_M28"/>
</dbReference>
<keyword evidence="5" id="KW-0732">Signal</keyword>
<gene>
    <name evidence="8" type="ORF">G7K_3473-t1</name>
</gene>
<dbReference type="Proteomes" id="UP000033140">
    <property type="component" value="Unassembled WGS sequence"/>
</dbReference>
<keyword evidence="5" id="KW-0378">Hydrolase</keyword>
<sequence length="1049" mass="115216">MRWSIACFFCLFTTVLGLLRGVDGYKPLTDAELLQLGERWPPMPQLDPENGALLSPLLIPRPSGTEGAKKALKFLTDFFEKELPEWELILDNFTDTNTPHGPINFVNLIARRDPPGAQKGEVGRLVVAAHYDSKMLPEGFIGATDSAFSCAMMLYVAKVLDAALTAKWAEEHGLEEDTRGIELIFFDGEEAMVTWTATDSLFGARHLAEVWEETIHHPPASRPSELSSIDLFLLLDLLGAAGPRIPSYFATTHWAYKHLARLEAIIRASALSQASSKPWFFDTARSPSVWRSTIDDDHVPFMKRGVEVLHLIPTPFPGVWHTMGDDKNALDVNVCREWALVMGGFVSGSVEGQWSEEGAKMNDMIHSGIARGRKLLPGDKTFRDHPSTVDTAAERNGAGEPISNSIAMASTFEKSVKGATKIKLAAPKAKYVEHILIATHSGEAAMAEVFRALSTRLRDGTWTVVFKALIVTHMLVREGARDATLTYLSNSPRILTISTITAVNEQGQNIQAYAKYLRERVVVYADVKVDYVRQKYDKAGAGKLRTLSVDKGLLRHVEGVQKQIGCLLKCRFFHGDVDNEISLTAFRLLVADLLALFQAINEGVINVLEHYFEMSRYDAERALEIYKVFVDQTEGVVEYLSIARSLEGSTRLQIPNIKHAPTSLLASLQDYLKDPNFEQNRAQYLIDQEKRRTGKSSSKEKPTFMAPATTSPTQAAPNPFNASTTTSQPAQKGAFDMVDFFASIESEQQTMFPNQTGAAPPLSNQLAYAPPQQPHLTGFDYQTAGGYAQPQQIGVQATGYQPQSPVQQQSYNPYQQQQQPPLQPQQVGVQPTGYNPYTQPQSPPSNGHGLGTIPQSNPFGAVTQSPPPAQPQFQAPQQQFSPVQPQMTGNLNPFRQSTMPPAQPSFHQQFASEPGPVVMAPQATGHTRTSTNPFSVPQRSSTLPPQSTTSPVQPPRTFSPPMLSSATLQPQMTGSSNPFRQSMAPQMTGSPAPLQAQATGSTNPFRQLTVGMGMQGAYGQGQQMQPLRPQATAGGLENLETIPVFPRQY</sequence>
<keyword evidence="4" id="KW-0012">Acyltransferase</keyword>
<dbReference type="PANTHER" id="PTHR12283:SF6">
    <property type="entry name" value="GLUTAMINYL-PEPTIDE CYCLOTRANSFERASE-RELATED"/>
    <property type="match status" value="1"/>
</dbReference>
<feature type="compositionally biased region" description="Polar residues" evidence="6">
    <location>
        <begin position="924"/>
        <end position="935"/>
    </location>
</feature>
<dbReference type="Gene3D" id="1.25.40.90">
    <property type="match status" value="1"/>
</dbReference>
<dbReference type="GO" id="GO:0016603">
    <property type="term" value="F:glutaminyl-peptide cyclotransferase activity"/>
    <property type="evidence" value="ECO:0007669"/>
    <property type="project" value="InterPro"/>
</dbReference>
<comment type="subcellular location">
    <subcellularLocation>
        <location evidence="1">Cytoplasm</location>
    </subcellularLocation>
</comment>
<dbReference type="GO" id="GO:0008233">
    <property type="term" value="F:peptidase activity"/>
    <property type="evidence" value="ECO:0007669"/>
    <property type="project" value="UniProtKB-KW"/>
</dbReference>
<dbReference type="STRING" id="698492.A0A0E9NHG3"/>
<protein>
    <recommendedName>
        <fullName evidence="5">Peptide hydrolase</fullName>
        <ecNumber evidence="5">3.4.-.-</ecNumber>
    </recommendedName>
</protein>
<dbReference type="EMBL" id="BACD03000021">
    <property type="protein sequence ID" value="GAO49322.1"/>
    <property type="molecule type" value="Genomic_DNA"/>
</dbReference>
<keyword evidence="5" id="KW-0479">Metal-binding</keyword>
<dbReference type="PROSITE" id="PS50942">
    <property type="entry name" value="ENTH"/>
    <property type="match status" value="1"/>
</dbReference>
<evidence type="ECO:0000256" key="2">
    <source>
        <dbReference type="ARBA" id="ARBA00022490"/>
    </source>
</evidence>
<dbReference type="InterPro" id="IPR008942">
    <property type="entry name" value="ENTH_VHS"/>
</dbReference>
<evidence type="ECO:0000313" key="8">
    <source>
        <dbReference type="EMBL" id="GAO49322.1"/>
    </source>
</evidence>
<dbReference type="Pfam" id="PF04389">
    <property type="entry name" value="Peptidase_M28"/>
    <property type="match status" value="1"/>
</dbReference>
<feature type="compositionally biased region" description="Polar residues" evidence="6">
    <location>
        <begin position="720"/>
        <end position="729"/>
    </location>
</feature>
<dbReference type="EC" id="3.4.-.-" evidence="5"/>
<dbReference type="InterPro" id="IPR013809">
    <property type="entry name" value="ENTH"/>
</dbReference>
<feature type="compositionally biased region" description="Polar residues" evidence="6">
    <location>
        <begin position="962"/>
        <end position="976"/>
    </location>
</feature>
<feature type="chain" id="PRO_5005116731" description="Peptide hydrolase" evidence="5">
    <location>
        <begin position="25"/>
        <end position="1049"/>
    </location>
</feature>
<dbReference type="Gene3D" id="1.20.58.150">
    <property type="entry name" value="ANTH domain"/>
    <property type="match status" value="1"/>
</dbReference>
<comment type="caution">
    <text evidence="8">The sequence shown here is derived from an EMBL/GenBank/DDBJ whole genome shotgun (WGS) entry which is preliminary data.</text>
</comment>
<feature type="compositionally biased region" description="Low complexity" evidence="6">
    <location>
        <begin position="800"/>
        <end position="831"/>
    </location>
</feature>
<evidence type="ECO:0000256" key="1">
    <source>
        <dbReference type="ARBA" id="ARBA00004496"/>
    </source>
</evidence>
<dbReference type="Gene3D" id="3.40.630.10">
    <property type="entry name" value="Zn peptidases"/>
    <property type="match status" value="1"/>
</dbReference>
<feature type="region of interest" description="Disordered" evidence="6">
    <location>
        <begin position="686"/>
        <end position="729"/>
    </location>
</feature>
<feature type="compositionally biased region" description="Polar residues" evidence="6">
    <location>
        <begin position="753"/>
        <end position="766"/>
    </location>
</feature>
<dbReference type="SMART" id="SM00273">
    <property type="entry name" value="ENTH"/>
    <property type="match status" value="1"/>
</dbReference>
<feature type="region of interest" description="Disordered" evidence="6">
    <location>
        <begin position="753"/>
        <end position="783"/>
    </location>
</feature>
<evidence type="ECO:0000259" key="7">
    <source>
        <dbReference type="PROSITE" id="PS50942"/>
    </source>
</evidence>
<evidence type="ECO:0000256" key="3">
    <source>
        <dbReference type="ARBA" id="ARBA00022679"/>
    </source>
</evidence>
<reference evidence="8 9" key="3">
    <citation type="journal article" date="2015" name="Genome Announc.">
        <title>Draft Genome Sequence of the Archiascomycetous Yeast Saitoella complicata.</title>
        <authorList>
            <person name="Yamauchi K."/>
            <person name="Kondo S."/>
            <person name="Hamamoto M."/>
            <person name="Takahashi Y."/>
            <person name="Ogura Y."/>
            <person name="Hayashi T."/>
            <person name="Nishida H."/>
        </authorList>
    </citation>
    <scope>NUCLEOTIDE SEQUENCE [LARGE SCALE GENOMIC DNA]</scope>
    <source>
        <strain evidence="8 9">NRRL Y-17804</strain>
    </source>
</reference>
<feature type="region of interest" description="Disordered" evidence="6">
    <location>
        <begin position="922"/>
        <end position="976"/>
    </location>
</feature>
<evidence type="ECO:0000256" key="6">
    <source>
        <dbReference type="SAM" id="MobiDB-lite"/>
    </source>
</evidence>
<feature type="compositionally biased region" description="Low complexity" evidence="6">
    <location>
        <begin position="706"/>
        <end position="719"/>
    </location>
</feature>
<dbReference type="GO" id="GO:0016192">
    <property type="term" value="P:vesicle-mediated transport"/>
    <property type="evidence" value="ECO:0007669"/>
    <property type="project" value="UniProtKB-ARBA"/>
</dbReference>
<keyword evidence="5" id="KW-0862">Zinc</keyword>